<dbReference type="Gene3D" id="2.60.120.10">
    <property type="entry name" value="Jelly Rolls"/>
    <property type="match status" value="1"/>
</dbReference>
<sequence length="585" mass="67235">MTYLNCPPNYDKFPHINVTGFSGHAWQGWSAIWDAIKSAPRTQEQMVLTIDCYPGVDIAELERELKQQFPQALLINAEQAKYPEEVIFEKIERHITDDRVFGFIAPHKLEEFFDQTIIADLKQQVLESEQEVVVFGSGASLVHQGTTSVYADMARWEIQQRFRHQGLGNWGVENADEDILRRYKRAYFIEWRVFDRYKTPLLNKADFVLDTNDLSQAKLITGDAFRAGLKQATQQPFRLVPFFDPGVWGGQWMKEVCDLDPSKDNYAWCFDCVPEENSLCLKVDDVVIEIPSQDLVLLQPRPLLGEKVHARFGAEFPIRFDFLDTMQGQHLSLQVHPLTEYIQNEFGMHYTQDESYYMLDAGDDASVYLGVKNGVDKKAMLEDLAAAQRGEKSFDDERFINKFPAKKHDHFLIPAGTIHCSGSNAMVLEVSATPYIFTFKLWDWDRVGLDGQPRPVHLEHGEQVIQWERDTTWVEENLINAVKPIAEGEGWREESTGLHEREFIETRRHWFKETVSHDTEGQVNVINLIEGREAIVESPSGAFEPYVVHYAETFIIPANVGEYTIRPYGESEGKEIATLKAFVRN</sequence>
<dbReference type="PIRSF" id="PIRSF026713">
    <property type="entry name" value="PMI_Firm_long_prd"/>
    <property type="match status" value="1"/>
</dbReference>
<keyword evidence="2" id="KW-0862">Zinc</keyword>
<reference evidence="3 4" key="1">
    <citation type="submission" date="2015-01" db="EMBL/GenBank/DDBJ databases">
        <title>Vibrio sp. C5 JCM 19232 whole genome shotgun sequence.</title>
        <authorList>
            <person name="Sawabe T."/>
            <person name="Meirelles P."/>
            <person name="Feng G."/>
            <person name="Sayaka M."/>
            <person name="Hattori M."/>
            <person name="Ohkuma M."/>
        </authorList>
    </citation>
    <scope>NUCLEOTIDE SEQUENCE [LARGE SCALE GENOMIC DNA]</scope>
    <source>
        <strain evidence="3 4">JCM19232</strain>
    </source>
</reference>
<name>A0A0B8PHM9_9VIBR</name>
<evidence type="ECO:0000313" key="4">
    <source>
        <dbReference type="Proteomes" id="UP000031670"/>
    </source>
</evidence>
<evidence type="ECO:0000256" key="1">
    <source>
        <dbReference type="ARBA" id="ARBA00022723"/>
    </source>
</evidence>
<proteinExistence type="predicted"/>
<evidence type="ECO:0000256" key="2">
    <source>
        <dbReference type="ARBA" id="ARBA00022833"/>
    </source>
</evidence>
<dbReference type="InterPro" id="IPR051804">
    <property type="entry name" value="Carb_Metab_Reg_Kinase/Isom"/>
</dbReference>
<dbReference type="GO" id="GO:0016853">
    <property type="term" value="F:isomerase activity"/>
    <property type="evidence" value="ECO:0007669"/>
    <property type="project" value="UniProtKB-KW"/>
</dbReference>
<comment type="caution">
    <text evidence="3">The sequence shown here is derived from an EMBL/GenBank/DDBJ whole genome shotgun (WGS) entry which is preliminary data.</text>
</comment>
<dbReference type="AlphaFoldDB" id="A0A0B8PHM9"/>
<dbReference type="PANTHER" id="PTHR42742:SF3">
    <property type="entry name" value="FRUCTOKINASE"/>
    <property type="match status" value="1"/>
</dbReference>
<dbReference type="InterPro" id="IPR011051">
    <property type="entry name" value="RmlC_Cupin_sf"/>
</dbReference>
<keyword evidence="3" id="KW-0413">Isomerase</keyword>
<gene>
    <name evidence="3" type="ORF">JCM19232_3413</name>
</gene>
<evidence type="ECO:0000313" key="3">
    <source>
        <dbReference type="EMBL" id="GAM64137.1"/>
    </source>
</evidence>
<organism evidence="3 4">
    <name type="scientific">Vibrio ishigakensis</name>
    <dbReference type="NCBI Taxonomy" id="1481914"/>
    <lineage>
        <taxon>Bacteria</taxon>
        <taxon>Pseudomonadati</taxon>
        <taxon>Pseudomonadota</taxon>
        <taxon>Gammaproteobacteria</taxon>
        <taxon>Vibrionales</taxon>
        <taxon>Vibrionaceae</taxon>
        <taxon>Vibrio</taxon>
    </lineage>
</organism>
<accession>A0A0B8PHM9</accession>
<dbReference type="PANTHER" id="PTHR42742">
    <property type="entry name" value="TRANSCRIPTIONAL REPRESSOR MPRA"/>
    <property type="match status" value="1"/>
</dbReference>
<dbReference type="Proteomes" id="UP000031670">
    <property type="component" value="Unassembled WGS sequence"/>
</dbReference>
<dbReference type="InterPro" id="IPR014710">
    <property type="entry name" value="RmlC-like_jellyroll"/>
</dbReference>
<dbReference type="CDD" id="cd07010">
    <property type="entry name" value="cupin_PMI_type_I_N_bac"/>
    <property type="match status" value="1"/>
</dbReference>
<dbReference type="SUPFAM" id="SSF160996">
    <property type="entry name" value="HI0933 insert domain-like"/>
    <property type="match status" value="1"/>
</dbReference>
<reference evidence="3 4" key="2">
    <citation type="submission" date="2015-01" db="EMBL/GenBank/DDBJ databases">
        <authorList>
            <consortium name="NBRP consortium"/>
            <person name="Sawabe T."/>
            <person name="Meirelles P."/>
            <person name="Feng G."/>
            <person name="Sayaka M."/>
            <person name="Hattori M."/>
            <person name="Ohkuma M."/>
        </authorList>
    </citation>
    <scope>NUCLEOTIDE SEQUENCE [LARGE SCALE GENOMIC DNA]</scope>
    <source>
        <strain evidence="3 4">JCM19232</strain>
    </source>
</reference>
<protein>
    <submittedName>
        <fullName evidence="3">Mannose-6-phosphate isomerase</fullName>
    </submittedName>
</protein>
<dbReference type="SUPFAM" id="SSF51182">
    <property type="entry name" value="RmlC-like cupins"/>
    <property type="match status" value="1"/>
</dbReference>
<dbReference type="EMBL" id="BBSA01000011">
    <property type="protein sequence ID" value="GAM64137.1"/>
    <property type="molecule type" value="Genomic_DNA"/>
</dbReference>
<dbReference type="InterPro" id="IPR016847">
    <property type="entry name" value="Man6P_Isoase_Firm_lng_prd"/>
</dbReference>
<keyword evidence="1" id="KW-0479">Metal-binding</keyword>
<dbReference type="GO" id="GO:0046872">
    <property type="term" value="F:metal ion binding"/>
    <property type="evidence" value="ECO:0007669"/>
    <property type="project" value="UniProtKB-KW"/>
</dbReference>